<gene>
    <name evidence="9" type="ORF">IAC44_03800</name>
</gene>
<feature type="transmembrane region" description="Helical" evidence="7">
    <location>
        <begin position="193"/>
        <end position="217"/>
    </location>
</feature>
<comment type="subcellular location">
    <subcellularLocation>
        <location evidence="1">Cell membrane</location>
        <topology evidence="1">Multi-pass membrane protein</topology>
    </subcellularLocation>
    <subcellularLocation>
        <location evidence="6">Membrane</location>
        <topology evidence="6">Multi-pass membrane protein</topology>
    </subcellularLocation>
</comment>
<dbReference type="AlphaFoldDB" id="A0A9D1HAE6"/>
<keyword evidence="6" id="KW-0653">Protein transport</keyword>
<keyword evidence="5 7" id="KW-0472">Membrane</keyword>
<evidence type="ECO:0000313" key="9">
    <source>
        <dbReference type="EMBL" id="HIT97944.1"/>
    </source>
</evidence>
<dbReference type="PANTHER" id="PTHR30625">
    <property type="entry name" value="PROTEIN TOLQ"/>
    <property type="match status" value="1"/>
</dbReference>
<dbReference type="EMBL" id="DVLY01000089">
    <property type="protein sequence ID" value="HIT97944.1"/>
    <property type="molecule type" value="Genomic_DNA"/>
</dbReference>
<dbReference type="InterPro" id="IPR002898">
    <property type="entry name" value="MotA_ExbB_proton_chnl"/>
</dbReference>
<dbReference type="GO" id="GO:0005886">
    <property type="term" value="C:plasma membrane"/>
    <property type="evidence" value="ECO:0007669"/>
    <property type="project" value="UniProtKB-SubCell"/>
</dbReference>
<feature type="transmembrane region" description="Helical" evidence="7">
    <location>
        <begin position="47"/>
        <end position="68"/>
    </location>
</feature>
<feature type="transmembrane region" description="Helical" evidence="7">
    <location>
        <begin position="151"/>
        <end position="173"/>
    </location>
</feature>
<comment type="similarity">
    <text evidence="6">Belongs to the exbB/tolQ family.</text>
</comment>
<comment type="caution">
    <text evidence="9">The sequence shown here is derived from an EMBL/GenBank/DDBJ whole genome shotgun (WGS) entry which is preliminary data.</text>
</comment>
<evidence type="ECO:0000256" key="4">
    <source>
        <dbReference type="ARBA" id="ARBA00022989"/>
    </source>
</evidence>
<evidence type="ECO:0000256" key="7">
    <source>
        <dbReference type="SAM" id="Phobius"/>
    </source>
</evidence>
<evidence type="ECO:0000256" key="1">
    <source>
        <dbReference type="ARBA" id="ARBA00004651"/>
    </source>
</evidence>
<dbReference type="InterPro" id="IPR050790">
    <property type="entry name" value="ExbB/TolQ_transport"/>
</dbReference>
<proteinExistence type="inferred from homology"/>
<evidence type="ECO:0000256" key="2">
    <source>
        <dbReference type="ARBA" id="ARBA00022475"/>
    </source>
</evidence>
<reference evidence="9" key="2">
    <citation type="journal article" date="2021" name="PeerJ">
        <title>Extensive microbial diversity within the chicken gut microbiome revealed by metagenomics and culture.</title>
        <authorList>
            <person name="Gilroy R."/>
            <person name="Ravi A."/>
            <person name="Getino M."/>
            <person name="Pursley I."/>
            <person name="Horton D.L."/>
            <person name="Alikhan N.F."/>
            <person name="Baker D."/>
            <person name="Gharbi K."/>
            <person name="Hall N."/>
            <person name="Watson M."/>
            <person name="Adriaenssens E.M."/>
            <person name="Foster-Nyarko E."/>
            <person name="Jarju S."/>
            <person name="Secka A."/>
            <person name="Antonio M."/>
            <person name="Oren A."/>
            <person name="Chaudhuri R.R."/>
            <person name="La Ragione R."/>
            <person name="Hildebrand F."/>
            <person name="Pallen M.J."/>
        </authorList>
    </citation>
    <scope>NUCLEOTIDE SEQUENCE</scope>
    <source>
        <strain evidence="9">1383</strain>
    </source>
</reference>
<dbReference type="Proteomes" id="UP000824161">
    <property type="component" value="Unassembled WGS sequence"/>
</dbReference>
<feature type="domain" description="MotA/TolQ/ExbB proton channel" evidence="8">
    <location>
        <begin position="107"/>
        <end position="229"/>
    </location>
</feature>
<evidence type="ECO:0000256" key="3">
    <source>
        <dbReference type="ARBA" id="ARBA00022692"/>
    </source>
</evidence>
<dbReference type="Pfam" id="PF01618">
    <property type="entry name" value="MotA_ExbB"/>
    <property type="match status" value="1"/>
</dbReference>
<keyword evidence="2" id="KW-1003">Cell membrane</keyword>
<dbReference type="GO" id="GO:0017038">
    <property type="term" value="P:protein import"/>
    <property type="evidence" value="ECO:0007669"/>
    <property type="project" value="TreeGrafter"/>
</dbReference>
<reference evidence="9" key="1">
    <citation type="submission" date="2020-10" db="EMBL/GenBank/DDBJ databases">
        <authorList>
            <person name="Gilroy R."/>
        </authorList>
    </citation>
    <scope>NUCLEOTIDE SEQUENCE</scope>
    <source>
        <strain evidence="9">1383</strain>
    </source>
</reference>
<protein>
    <submittedName>
        <fullName evidence="9">MotA/TolQ/ExbB proton channel family protein</fullName>
    </submittedName>
</protein>
<organism evidence="9 10">
    <name type="scientific">Candidatus Merdimorpha stercoravium</name>
    <dbReference type="NCBI Taxonomy" id="2840863"/>
    <lineage>
        <taxon>Bacteria</taxon>
        <taxon>Pseudomonadati</taxon>
        <taxon>Bacteroidota</taxon>
        <taxon>Flavobacteriia</taxon>
        <taxon>Flavobacteriales</taxon>
        <taxon>Candidatus Merdimorpha</taxon>
    </lineage>
</organism>
<keyword evidence="4 7" id="KW-1133">Transmembrane helix</keyword>
<sequence>MISAFLFNAISTVADTLSSGAGADLLASDIPVVKTQTIWDMIVSGGWSGVAIIAMEFVMSVLAVYIFVERSSLIKTAAKADPRFMDTIKSLVSAGKLTEAKAICDRENTVESRIMKKGISKIGKPLEDISTAIENTGKLEIYTLEGNISRLAMIAGAAPMLGFLGTVVGMVVAFQSMANAGGQVEIQDLSGGISTAMTTTVAGLIVGIMAYIFYNLLVGRIQKVINRIEVSAADFLDLLSEPAE</sequence>
<keyword evidence="3 7" id="KW-0812">Transmembrane</keyword>
<evidence type="ECO:0000259" key="8">
    <source>
        <dbReference type="Pfam" id="PF01618"/>
    </source>
</evidence>
<evidence type="ECO:0000256" key="6">
    <source>
        <dbReference type="RuleBase" id="RU004057"/>
    </source>
</evidence>
<dbReference type="PANTHER" id="PTHR30625:SF17">
    <property type="entry name" value="TOLQ-RELATED"/>
    <property type="match status" value="1"/>
</dbReference>
<accession>A0A9D1HAE6</accession>
<evidence type="ECO:0000313" key="10">
    <source>
        <dbReference type="Proteomes" id="UP000824161"/>
    </source>
</evidence>
<keyword evidence="6" id="KW-0813">Transport</keyword>
<evidence type="ECO:0000256" key="5">
    <source>
        <dbReference type="ARBA" id="ARBA00023136"/>
    </source>
</evidence>
<name>A0A9D1HAE6_9FLAO</name>